<keyword evidence="3" id="KW-1185">Reference proteome</keyword>
<feature type="compositionally biased region" description="Polar residues" evidence="1">
    <location>
        <begin position="1"/>
        <end position="17"/>
    </location>
</feature>
<dbReference type="Proteomes" id="UP000279228">
    <property type="component" value="Unassembled WGS sequence"/>
</dbReference>
<name>A0ABX9V2I2_9PSED</name>
<accession>A0ABX9V2I2</accession>
<evidence type="ECO:0000313" key="3">
    <source>
        <dbReference type="Proteomes" id="UP000279228"/>
    </source>
</evidence>
<feature type="non-terminal residue" evidence="2">
    <location>
        <position position="1"/>
    </location>
</feature>
<feature type="region of interest" description="Disordered" evidence="1">
    <location>
        <begin position="1"/>
        <end position="25"/>
    </location>
</feature>
<proteinExistence type="predicted"/>
<dbReference type="EMBL" id="RFFN01000001">
    <property type="protein sequence ID" value="RMH99944.1"/>
    <property type="molecule type" value="Genomic_DNA"/>
</dbReference>
<gene>
    <name evidence="2" type="ORF">EA798_04345</name>
</gene>
<reference evidence="2 3" key="1">
    <citation type="submission" date="2018-10" db="EMBL/GenBank/DDBJ databases">
        <title>Pseudomonas songnenensis NEAU-ST5-5(T) genome.</title>
        <authorList>
            <person name="Pengp J."/>
            <person name="Liu Z.-P."/>
        </authorList>
    </citation>
    <scope>NUCLEOTIDE SEQUENCE [LARGE SCALE GENOMIC DNA]</scope>
    <source>
        <strain evidence="2 3">NEAU-ST5-5</strain>
    </source>
</reference>
<comment type="caution">
    <text evidence="2">The sequence shown here is derived from an EMBL/GenBank/DDBJ whole genome shotgun (WGS) entry which is preliminary data.</text>
</comment>
<organism evidence="2 3">
    <name type="scientific">Pseudomonas songnenensis</name>
    <dbReference type="NCBI Taxonomy" id="1176259"/>
    <lineage>
        <taxon>Bacteria</taxon>
        <taxon>Pseudomonadati</taxon>
        <taxon>Pseudomonadota</taxon>
        <taxon>Gammaproteobacteria</taxon>
        <taxon>Pseudomonadales</taxon>
        <taxon>Pseudomonadaceae</taxon>
        <taxon>Pseudomonas</taxon>
    </lineage>
</organism>
<sequence length="62" mass="6990">HLFQPLPTNLTEATNRAQPPPCQPGAFYSNSPSVQPFYLANRLIYKRFCLRTAPEVVRMIGA</sequence>
<protein>
    <submittedName>
        <fullName evidence="2">Uncharacterized protein</fullName>
    </submittedName>
</protein>
<evidence type="ECO:0000256" key="1">
    <source>
        <dbReference type="SAM" id="MobiDB-lite"/>
    </source>
</evidence>
<evidence type="ECO:0000313" key="2">
    <source>
        <dbReference type="EMBL" id="RMH99944.1"/>
    </source>
</evidence>